<dbReference type="InterPro" id="IPR007887">
    <property type="entry name" value="MecA_N"/>
</dbReference>
<dbReference type="Proteomes" id="UP000583800">
    <property type="component" value="Unassembled WGS sequence"/>
</dbReference>
<name>A0A7X0F343_9ACTN</name>
<evidence type="ECO:0000259" key="2">
    <source>
        <dbReference type="Pfam" id="PF05223"/>
    </source>
</evidence>
<dbReference type="Gene3D" id="3.10.450.100">
    <property type="entry name" value="NTF2-like, domain 1"/>
    <property type="match status" value="1"/>
</dbReference>
<dbReference type="Pfam" id="PF05223">
    <property type="entry name" value="MecA_N"/>
    <property type="match status" value="1"/>
</dbReference>
<dbReference type="GO" id="GO:0005886">
    <property type="term" value="C:plasma membrane"/>
    <property type="evidence" value="ECO:0007669"/>
    <property type="project" value="TreeGrafter"/>
</dbReference>
<evidence type="ECO:0000313" key="3">
    <source>
        <dbReference type="EMBL" id="MBB6351321.1"/>
    </source>
</evidence>
<dbReference type="SUPFAM" id="SSF54427">
    <property type="entry name" value="NTF2-like"/>
    <property type="match status" value="1"/>
</dbReference>
<evidence type="ECO:0000313" key="4">
    <source>
        <dbReference type="Proteomes" id="UP000583800"/>
    </source>
</evidence>
<dbReference type="PANTHER" id="PTHR30627">
    <property type="entry name" value="PEPTIDOGLYCAN D,D-TRANSPEPTIDASE"/>
    <property type="match status" value="1"/>
</dbReference>
<accession>A0A7X0F343</accession>
<evidence type="ECO:0000259" key="1">
    <source>
        <dbReference type="Pfam" id="PF00905"/>
    </source>
</evidence>
<sequence length="510" mass="54686">MRRRRLIALVIAVTAIIAAFGFAVLAAHRVRGSAEQVSAAYFRAWREADVREMAGLVDRPPADFVSRHLTFSEELHVEAIELRPGPVRSTGEETAEVTFTGTRRLRDFGPWPFTATLRLAVREREWKVVWTPETLHPLLKDGGTLDLAAFDGPPVELVTSEGDPIPRNSYAEAYLDRLRPEFDPAEEGLALVAAVPGRAEQRLMTRAPEPGTQRTTLSRPVQAAAARALDGVEDAAIVALRPSTGEVLAVADRLRDSRSAFHDLFPPGSTFKTITAAALLTAGLDPAAEVSCPAAYTIPFHRSFANAGRLDHGTLSFADAFAHSCNTTFVQEAVTRLEEEDLRETAEEWGFHRTLPTGVGGRCGALEDPVDLDWFGANAIGQGTVVASPLCMAAVAAAVRDGTWRPPRLLPAEVVRRVEGSAPPPVTLDAGVVAALRDMMTAVVDHGTASRAGLPEGVSGKTGTAEVEGGPDHGWFIGYRDDLAFCVFVRHGGSGRSAALPITARFVNGL</sequence>
<proteinExistence type="predicted"/>
<keyword evidence="4" id="KW-1185">Reference proteome</keyword>
<dbReference type="GO" id="GO:0071972">
    <property type="term" value="F:peptidoglycan L,D-transpeptidase activity"/>
    <property type="evidence" value="ECO:0007669"/>
    <property type="project" value="TreeGrafter"/>
</dbReference>
<protein>
    <recommendedName>
        <fullName evidence="5">NTF2-like N-terminal transpeptidase domain-containing protein</fullName>
    </recommendedName>
</protein>
<dbReference type="InterPro" id="IPR032710">
    <property type="entry name" value="NTF2-like_dom_sf"/>
</dbReference>
<dbReference type="Gene3D" id="3.40.710.10">
    <property type="entry name" value="DD-peptidase/beta-lactamase superfamily"/>
    <property type="match status" value="1"/>
</dbReference>
<feature type="domain" description="NTF2-like N-terminal transpeptidase" evidence="2">
    <location>
        <begin position="34"/>
        <end position="142"/>
    </location>
</feature>
<dbReference type="PANTHER" id="PTHR30627:SF24">
    <property type="entry name" value="PENICILLIN-BINDING PROTEIN 4B"/>
    <property type="match status" value="1"/>
</dbReference>
<dbReference type="GO" id="GO:0071555">
    <property type="term" value="P:cell wall organization"/>
    <property type="evidence" value="ECO:0007669"/>
    <property type="project" value="TreeGrafter"/>
</dbReference>
<reference evidence="3 4" key="1">
    <citation type="submission" date="2020-08" db="EMBL/GenBank/DDBJ databases">
        <title>Sequencing the genomes of 1000 actinobacteria strains.</title>
        <authorList>
            <person name="Klenk H.-P."/>
        </authorList>
    </citation>
    <scope>NUCLEOTIDE SEQUENCE [LARGE SCALE GENOMIC DNA]</scope>
    <source>
        <strain evidence="3 4">DSM 45913</strain>
    </source>
</reference>
<dbReference type="RefSeq" id="WP_185089096.1">
    <property type="nucleotide sequence ID" value="NZ_JACHJB010000004.1"/>
</dbReference>
<dbReference type="Pfam" id="PF00905">
    <property type="entry name" value="Transpeptidase"/>
    <property type="match status" value="1"/>
</dbReference>
<dbReference type="InterPro" id="IPR012338">
    <property type="entry name" value="Beta-lactam/transpept-like"/>
</dbReference>
<evidence type="ECO:0008006" key="5">
    <source>
        <dbReference type="Google" id="ProtNLM"/>
    </source>
</evidence>
<gene>
    <name evidence="3" type="ORF">FHU36_007904</name>
</gene>
<feature type="domain" description="Penicillin-binding protein transpeptidase" evidence="1">
    <location>
        <begin position="236"/>
        <end position="503"/>
    </location>
</feature>
<organism evidence="3 4">
    <name type="scientific">Nonomuraea muscovyensis</name>
    <dbReference type="NCBI Taxonomy" id="1124761"/>
    <lineage>
        <taxon>Bacteria</taxon>
        <taxon>Bacillati</taxon>
        <taxon>Actinomycetota</taxon>
        <taxon>Actinomycetes</taxon>
        <taxon>Streptosporangiales</taxon>
        <taxon>Streptosporangiaceae</taxon>
        <taxon>Nonomuraea</taxon>
    </lineage>
</organism>
<comment type="caution">
    <text evidence="3">The sequence shown here is derived from an EMBL/GenBank/DDBJ whole genome shotgun (WGS) entry which is preliminary data.</text>
</comment>
<dbReference type="InterPro" id="IPR050515">
    <property type="entry name" value="Beta-lactam/transpept"/>
</dbReference>
<dbReference type="EMBL" id="JACHJB010000004">
    <property type="protein sequence ID" value="MBB6351321.1"/>
    <property type="molecule type" value="Genomic_DNA"/>
</dbReference>
<dbReference type="AlphaFoldDB" id="A0A7X0F343"/>
<dbReference type="GO" id="GO:0046677">
    <property type="term" value="P:response to antibiotic"/>
    <property type="evidence" value="ECO:0007669"/>
    <property type="project" value="InterPro"/>
</dbReference>
<dbReference type="InterPro" id="IPR001460">
    <property type="entry name" value="PCN-bd_Tpept"/>
</dbReference>
<dbReference type="GO" id="GO:0008658">
    <property type="term" value="F:penicillin binding"/>
    <property type="evidence" value="ECO:0007669"/>
    <property type="project" value="InterPro"/>
</dbReference>
<dbReference type="SUPFAM" id="SSF56601">
    <property type="entry name" value="beta-lactamase/transpeptidase-like"/>
    <property type="match status" value="1"/>
</dbReference>